<dbReference type="InterPro" id="IPR018225">
    <property type="entry name" value="Transaldolase_AS"/>
</dbReference>
<dbReference type="NCBIfam" id="TIGR00875">
    <property type="entry name" value="fsa_talC_mipB"/>
    <property type="match status" value="1"/>
</dbReference>
<evidence type="ECO:0000256" key="2">
    <source>
        <dbReference type="ARBA" id="ARBA00005763"/>
    </source>
</evidence>
<accession>A0A1N6M796</accession>
<dbReference type="InterPro" id="IPR033919">
    <property type="entry name" value="TSA/FSA_arc/bac"/>
</dbReference>
<dbReference type="NCBIfam" id="NF009296">
    <property type="entry name" value="PRK12653.1"/>
    <property type="match status" value="1"/>
</dbReference>
<proteinExistence type="inferred from homology"/>
<name>A0A1N6M796_9VIBR</name>
<dbReference type="PANTHER" id="PTHR10683">
    <property type="entry name" value="TRANSALDOLASE"/>
    <property type="match status" value="1"/>
</dbReference>
<dbReference type="Gene3D" id="3.20.20.70">
    <property type="entry name" value="Aldolase class I"/>
    <property type="match status" value="1"/>
</dbReference>
<keyword evidence="4" id="KW-0704">Schiff base</keyword>
<dbReference type="FunFam" id="3.20.20.70:FF:000018">
    <property type="entry name" value="Probable transaldolase"/>
    <property type="match status" value="1"/>
</dbReference>
<protein>
    <submittedName>
        <fullName evidence="6">Fructose-6-phosphate aldolase 1</fullName>
        <ecNumber evidence="6">4.1.2.-</ecNumber>
    </submittedName>
</protein>
<evidence type="ECO:0000256" key="3">
    <source>
        <dbReference type="ARBA" id="ARBA00022490"/>
    </source>
</evidence>
<dbReference type="GO" id="GO:0005975">
    <property type="term" value="P:carbohydrate metabolic process"/>
    <property type="evidence" value="ECO:0007669"/>
    <property type="project" value="InterPro"/>
</dbReference>
<dbReference type="OrthoDB" id="9807051at2"/>
<dbReference type="InterPro" id="IPR001585">
    <property type="entry name" value="TAL/FSA"/>
</dbReference>
<sequence length="220" mass="23798">MEIYLDTADIDAIRHFQRILPLAGVTTNPTIVAASGKKIHELLRQLREVLGESPRLFAQVLARQAEGMVEEARYLRSIDENMVVKVPVTVEGLAAMNQLKQEGVPLLGTAVYSASQGLLAATAGAQYIAPYVNRLDALSGNGTETVITLSRLLQLHAPQTKILAASFKNCRQVIDCLIAGAQAVTVPVDVAGQLIASPATDSALTQFEKDWCKTYQSLHF</sequence>
<dbReference type="PANTHER" id="PTHR10683:SF40">
    <property type="entry name" value="FRUCTOSE-6-PHOSPHATE ALDOLASE 1-RELATED"/>
    <property type="match status" value="1"/>
</dbReference>
<dbReference type="EC" id="4.1.2.-" evidence="6"/>
<reference evidence="6 7" key="1">
    <citation type="submission" date="2016-12" db="EMBL/GenBank/DDBJ databases">
        <authorList>
            <person name="Song W.-J."/>
            <person name="Kurnit D.M."/>
        </authorList>
    </citation>
    <scope>NUCLEOTIDE SEQUENCE [LARGE SCALE GENOMIC DNA]</scope>
    <source>
        <strain evidence="6 7">CECT 9026</strain>
    </source>
</reference>
<organism evidence="6 7">
    <name type="scientific">Vibrio spartinae</name>
    <dbReference type="NCBI Taxonomy" id="1918945"/>
    <lineage>
        <taxon>Bacteria</taxon>
        <taxon>Pseudomonadati</taxon>
        <taxon>Pseudomonadota</taxon>
        <taxon>Gammaproteobacteria</taxon>
        <taxon>Vibrionales</taxon>
        <taxon>Vibrionaceae</taxon>
        <taxon>Vibrio</taxon>
    </lineage>
</organism>
<dbReference type="PROSITE" id="PS01054">
    <property type="entry name" value="TRANSALDOLASE_1"/>
    <property type="match status" value="1"/>
</dbReference>
<keyword evidence="3" id="KW-0963">Cytoplasm</keyword>
<comment type="subcellular location">
    <subcellularLocation>
        <location evidence="1">Cytoplasm</location>
    </subcellularLocation>
</comment>
<comment type="catalytic activity">
    <reaction evidence="5">
        <text>beta-D-fructose 6-phosphate = dihydroxyacetone + D-glyceraldehyde 3-phosphate</text>
        <dbReference type="Rhea" id="RHEA:28002"/>
        <dbReference type="ChEBI" id="CHEBI:16016"/>
        <dbReference type="ChEBI" id="CHEBI:57634"/>
        <dbReference type="ChEBI" id="CHEBI:59776"/>
    </reaction>
</comment>
<dbReference type="InterPro" id="IPR013785">
    <property type="entry name" value="Aldolase_TIM"/>
</dbReference>
<dbReference type="Proteomes" id="UP000184774">
    <property type="component" value="Unassembled WGS sequence"/>
</dbReference>
<gene>
    <name evidence="6" type="primary">fsaA_2</name>
    <name evidence="6" type="ORF">VSP9026_02968</name>
</gene>
<dbReference type="GO" id="GO:0005737">
    <property type="term" value="C:cytoplasm"/>
    <property type="evidence" value="ECO:0007669"/>
    <property type="project" value="UniProtKB-SubCell"/>
</dbReference>
<dbReference type="InterPro" id="IPR004731">
    <property type="entry name" value="Transaldolase_3B/F6P_aldolase"/>
</dbReference>
<keyword evidence="6" id="KW-0456">Lyase</keyword>
<dbReference type="CDD" id="cd00956">
    <property type="entry name" value="Transaldolase_FSA"/>
    <property type="match status" value="1"/>
</dbReference>
<evidence type="ECO:0000256" key="5">
    <source>
        <dbReference type="ARBA" id="ARBA00048809"/>
    </source>
</evidence>
<evidence type="ECO:0000256" key="1">
    <source>
        <dbReference type="ARBA" id="ARBA00004496"/>
    </source>
</evidence>
<comment type="similarity">
    <text evidence="2">Belongs to the transaldolase family. Type 3A subfamily.</text>
</comment>
<dbReference type="RefSeq" id="WP_074373739.1">
    <property type="nucleotide sequence ID" value="NZ_AP024907.1"/>
</dbReference>
<evidence type="ECO:0000313" key="7">
    <source>
        <dbReference type="Proteomes" id="UP000184774"/>
    </source>
</evidence>
<evidence type="ECO:0000256" key="4">
    <source>
        <dbReference type="ARBA" id="ARBA00023270"/>
    </source>
</evidence>
<dbReference type="EMBL" id="FSSB01000018">
    <property type="protein sequence ID" value="SIO95227.1"/>
    <property type="molecule type" value="Genomic_DNA"/>
</dbReference>
<dbReference type="AlphaFoldDB" id="A0A1N6M796"/>
<dbReference type="GO" id="GO:0097023">
    <property type="term" value="F:fructose 6-phosphate aldolase activity"/>
    <property type="evidence" value="ECO:0007669"/>
    <property type="project" value="RHEA"/>
</dbReference>
<dbReference type="SUPFAM" id="SSF51569">
    <property type="entry name" value="Aldolase"/>
    <property type="match status" value="1"/>
</dbReference>
<evidence type="ECO:0000313" key="6">
    <source>
        <dbReference type="EMBL" id="SIO95227.1"/>
    </source>
</evidence>
<dbReference type="GO" id="GO:0042182">
    <property type="term" value="P:ketone catabolic process"/>
    <property type="evidence" value="ECO:0007669"/>
    <property type="project" value="UniProtKB-ARBA"/>
</dbReference>
<dbReference type="Pfam" id="PF00923">
    <property type="entry name" value="TAL_FSA"/>
    <property type="match status" value="1"/>
</dbReference>